<protein>
    <recommendedName>
        <fullName evidence="2">DNA (cytosine-5)-methyltransferase N-terminal domain-containing protein</fullName>
    </recommendedName>
</protein>
<feature type="region of interest" description="Disordered" evidence="1">
    <location>
        <begin position="330"/>
        <end position="371"/>
    </location>
</feature>
<accession>A0A0P7VBX3</accession>
<organism evidence="3 4">
    <name type="scientific">Scleropages formosus</name>
    <name type="common">Asian bonytongue</name>
    <name type="synonym">Osteoglossum formosum</name>
    <dbReference type="NCBI Taxonomy" id="113540"/>
    <lineage>
        <taxon>Eukaryota</taxon>
        <taxon>Metazoa</taxon>
        <taxon>Chordata</taxon>
        <taxon>Craniata</taxon>
        <taxon>Vertebrata</taxon>
        <taxon>Euteleostomi</taxon>
        <taxon>Actinopterygii</taxon>
        <taxon>Neopterygii</taxon>
        <taxon>Teleostei</taxon>
        <taxon>Osteoglossocephala</taxon>
        <taxon>Osteoglossomorpha</taxon>
        <taxon>Osteoglossiformes</taxon>
        <taxon>Osteoglossidae</taxon>
        <taxon>Scleropages</taxon>
    </lineage>
</organism>
<gene>
    <name evidence="3" type="ORF">Z043_101045</name>
</gene>
<evidence type="ECO:0000259" key="2">
    <source>
        <dbReference type="Pfam" id="PF22855"/>
    </source>
</evidence>
<comment type="caution">
    <text evidence="3">The sequence shown here is derived from an EMBL/GenBank/DDBJ whole genome shotgun (WGS) entry which is preliminary data.</text>
</comment>
<reference evidence="3 4" key="1">
    <citation type="submission" date="2015-08" db="EMBL/GenBank/DDBJ databases">
        <title>The genome of the Asian arowana (Scleropages formosus).</title>
        <authorList>
            <person name="Tan M.H."/>
            <person name="Gan H.M."/>
            <person name="Croft L.J."/>
            <person name="Austin C.M."/>
        </authorList>
    </citation>
    <scope>NUCLEOTIDE SEQUENCE [LARGE SCALE GENOMIC DNA]</scope>
    <source>
        <strain evidence="3">Aro1</strain>
    </source>
</reference>
<feature type="compositionally biased region" description="Basic and acidic residues" evidence="1">
    <location>
        <begin position="165"/>
        <end position="175"/>
    </location>
</feature>
<feature type="compositionally biased region" description="Basic residues" evidence="1">
    <location>
        <begin position="184"/>
        <end position="193"/>
    </location>
</feature>
<evidence type="ECO:0000256" key="1">
    <source>
        <dbReference type="SAM" id="MobiDB-lite"/>
    </source>
</evidence>
<evidence type="ECO:0000313" key="3">
    <source>
        <dbReference type="EMBL" id="KPP79370.1"/>
    </source>
</evidence>
<dbReference type="Pfam" id="PF22855">
    <property type="entry name" value="DNM3A_N"/>
    <property type="match status" value="1"/>
</dbReference>
<feature type="compositionally biased region" description="Basic and acidic residues" evidence="1">
    <location>
        <begin position="139"/>
        <end position="152"/>
    </location>
</feature>
<feature type="region of interest" description="Disordered" evidence="1">
    <location>
        <begin position="1"/>
        <end position="205"/>
    </location>
</feature>
<dbReference type="Proteomes" id="UP000034805">
    <property type="component" value="Unassembled WGS sequence"/>
</dbReference>
<evidence type="ECO:0000313" key="4">
    <source>
        <dbReference type="Proteomes" id="UP000034805"/>
    </source>
</evidence>
<proteinExistence type="predicted"/>
<dbReference type="EMBL" id="JARO02000224">
    <property type="protein sequence ID" value="KPP79370.1"/>
    <property type="molecule type" value="Genomic_DNA"/>
</dbReference>
<dbReference type="AlphaFoldDB" id="A0A0P7VBX3"/>
<dbReference type="InterPro" id="IPR054724">
    <property type="entry name" value="DNM3A_N"/>
</dbReference>
<name>A0A0P7VBX3_SCLFO</name>
<feature type="domain" description="DNA (cytosine-5)-methyltransferase N-terminal" evidence="2">
    <location>
        <begin position="218"/>
        <end position="312"/>
    </location>
</feature>
<sequence>MVESNFEEPGRTPQRPAGGKPLNGSDFHPEARLVSLAETNRAMGGMRGDGMDKNLTQEESLADAGPTRTLGRPGRKRKQHLIDTCSLLKESASGAKSHMGVERKTQAQMHNGDLDSHDNVNTTRKQNGKAPENGVPKKAAGEGKDHPGEGALKKGQVASSVENGHVSHLDQDSDVKGQQGMSVPRKKRGRRKLEHPEKCADVVSRGKAKLSNLEIKQGSETRRVKTRNGETGYREKNAENVTKPHVEETEDSGCETVKAEGVRGRVRGDLGWEISLRQRPVPRVTFQAGDPYYISKRTRDEWLARWKMEANGNWWSLEIILQVDPSLDRAPGGGSWRKAGELGSAQAFPSKLNPGSIPRSKALPAARKPDS</sequence>